<evidence type="ECO:0000259" key="5">
    <source>
        <dbReference type="PROSITE" id="PS51910"/>
    </source>
</evidence>
<keyword evidence="6" id="KW-0378">Hydrolase</keyword>
<dbReference type="PANTHER" id="PTHR11177:SF317">
    <property type="entry name" value="CHITINASE 12-RELATED"/>
    <property type="match status" value="1"/>
</dbReference>
<accession>A0A939NQD9</accession>
<dbReference type="SUPFAM" id="SSF54556">
    <property type="entry name" value="Chitinase insertion domain"/>
    <property type="match status" value="1"/>
</dbReference>
<comment type="caution">
    <text evidence="6">The sequence shown here is derived from an EMBL/GenBank/DDBJ whole genome shotgun (WGS) entry which is preliminary data.</text>
</comment>
<comment type="catalytic activity">
    <reaction evidence="1">
        <text>Random endo-hydrolysis of N-acetyl-beta-D-glucosaminide (1-&gt;4)-beta-linkages in chitin and chitodextrins.</text>
        <dbReference type="EC" id="3.2.1.14"/>
    </reaction>
</comment>
<dbReference type="GO" id="GO:0000272">
    <property type="term" value="P:polysaccharide catabolic process"/>
    <property type="evidence" value="ECO:0007669"/>
    <property type="project" value="UniProtKB-KW"/>
</dbReference>
<name>A0A939NQD9_SERMA</name>
<protein>
    <recommendedName>
        <fullName evidence="2">chitinase</fullName>
        <ecNumber evidence="2">3.2.1.14</ecNumber>
    </recommendedName>
</protein>
<organism evidence="6">
    <name type="scientific">Serratia marcescens</name>
    <dbReference type="NCBI Taxonomy" id="615"/>
    <lineage>
        <taxon>Bacteria</taxon>
        <taxon>Pseudomonadati</taxon>
        <taxon>Pseudomonadota</taxon>
        <taxon>Gammaproteobacteria</taxon>
        <taxon>Enterobacterales</taxon>
        <taxon>Yersiniaceae</taxon>
        <taxon>Serratia</taxon>
    </lineage>
</organism>
<keyword evidence="4" id="KW-0624">Polysaccharide degradation</keyword>
<dbReference type="SUPFAM" id="SSF51445">
    <property type="entry name" value="(Trans)glycosidases"/>
    <property type="match status" value="1"/>
</dbReference>
<reference evidence="6" key="1">
    <citation type="submission" date="2021-03" db="EMBL/GenBank/DDBJ databases">
        <title>Molecular epidemiology and mechanisms of colistin and carbapenem resistance in Enterobacteriaceae from clinical isolates, the environment and porcine samples in Pretoria, South Africa.</title>
        <authorList>
            <person name="Bogoshi D."/>
            <person name="Mbelle N.M."/>
            <person name="Naidoo V."/>
            <person name="Osei Sekyere J."/>
        </authorList>
    </citation>
    <scope>NUCLEOTIDE SEQUENCE</scope>
    <source>
        <strain evidence="6">C080</strain>
    </source>
</reference>
<dbReference type="Pfam" id="PF00704">
    <property type="entry name" value="Glyco_hydro_18"/>
    <property type="match status" value="1"/>
</dbReference>
<dbReference type="Gene3D" id="3.10.50.10">
    <property type="match status" value="1"/>
</dbReference>
<keyword evidence="4" id="KW-0119">Carbohydrate metabolism</keyword>
<dbReference type="InterPro" id="IPR017853">
    <property type="entry name" value="GH"/>
</dbReference>
<evidence type="ECO:0000313" key="6">
    <source>
        <dbReference type="EMBL" id="MBO2006861.1"/>
    </source>
</evidence>
<dbReference type="GO" id="GO:0006032">
    <property type="term" value="P:chitin catabolic process"/>
    <property type="evidence" value="ECO:0007669"/>
    <property type="project" value="UniProtKB-KW"/>
</dbReference>
<dbReference type="GO" id="GO:0008843">
    <property type="term" value="F:endochitinase activity"/>
    <property type="evidence" value="ECO:0007669"/>
    <property type="project" value="UniProtKB-EC"/>
</dbReference>
<evidence type="ECO:0000256" key="1">
    <source>
        <dbReference type="ARBA" id="ARBA00000822"/>
    </source>
</evidence>
<dbReference type="EMBL" id="JAGETR010000062">
    <property type="protein sequence ID" value="MBO2006861.1"/>
    <property type="molecule type" value="Genomic_DNA"/>
</dbReference>
<sequence length="258" mass="28824">MTRPGRPNNALREANLGWSWEELTRAFPSPFSLTVDAAVQQHLMMEGVPSAKIVMGVPFYGRAFKGVAAATAASTAATARRAKIRIQAPTTGWWAAKCVRDKDPRIASYRQLEQMLQGNYGYQRLWNDKTKTPYLYHAQNGLFVTYDDAESFKYKAKYIKQQQLGGVMFWHLGQDNRNGDLLAALDRYFNAADYDDSQLDMGTGLRYTGVGPGNLPIATAPAYRALFTRRARWCPIRVTSGRPSGAISPRRRVPTAHG</sequence>
<dbReference type="Gene3D" id="3.20.20.80">
    <property type="entry name" value="Glycosidases"/>
    <property type="match status" value="1"/>
</dbReference>
<proteinExistence type="predicted"/>
<dbReference type="InterPro" id="IPR001223">
    <property type="entry name" value="Glyco_hydro18_cat"/>
</dbReference>
<dbReference type="EC" id="3.2.1.14" evidence="2"/>
<dbReference type="InterPro" id="IPR050314">
    <property type="entry name" value="Glycosyl_Hydrlase_18"/>
</dbReference>
<dbReference type="PROSITE" id="PS51910">
    <property type="entry name" value="GH18_2"/>
    <property type="match status" value="1"/>
</dbReference>
<evidence type="ECO:0000256" key="2">
    <source>
        <dbReference type="ARBA" id="ARBA00012729"/>
    </source>
</evidence>
<evidence type="ECO:0000256" key="3">
    <source>
        <dbReference type="ARBA" id="ARBA00023024"/>
    </source>
</evidence>
<evidence type="ECO:0000256" key="4">
    <source>
        <dbReference type="ARBA" id="ARBA00023326"/>
    </source>
</evidence>
<dbReference type="PANTHER" id="PTHR11177">
    <property type="entry name" value="CHITINASE"/>
    <property type="match status" value="1"/>
</dbReference>
<gene>
    <name evidence="6" type="ORF">J4732_10855</name>
</gene>
<dbReference type="InterPro" id="IPR029070">
    <property type="entry name" value="Chitinase_insertion_sf"/>
</dbReference>
<keyword evidence="3" id="KW-0146">Chitin degradation</keyword>
<feature type="domain" description="GH18" evidence="5">
    <location>
        <begin position="1"/>
        <end position="192"/>
    </location>
</feature>
<dbReference type="AlphaFoldDB" id="A0A939NQD9"/>